<name>A0A9Q0UXN5_SALVM</name>
<comment type="caution">
    <text evidence="1">The sequence shown here is derived from an EMBL/GenBank/DDBJ whole genome shotgun (WGS) entry which is preliminary data.</text>
</comment>
<reference evidence="1" key="2">
    <citation type="journal article" date="2023" name="Int. J. Mol. Sci.">
        <title>De Novo Assembly and Annotation of 11 Diverse Shrub Willow (Salix) Genomes Reveals Novel Gene Organization in Sex-Linked Regions.</title>
        <authorList>
            <person name="Hyden B."/>
            <person name="Feng K."/>
            <person name="Yates T.B."/>
            <person name="Jawdy S."/>
            <person name="Cereghino C."/>
            <person name="Smart L.B."/>
            <person name="Muchero W."/>
        </authorList>
    </citation>
    <scope>NUCLEOTIDE SEQUENCE [LARGE SCALE GENOMIC DNA]</scope>
    <source>
        <tissue evidence="1">Shoot tip</tissue>
    </source>
</reference>
<reference evidence="1" key="1">
    <citation type="submission" date="2022-11" db="EMBL/GenBank/DDBJ databases">
        <authorList>
            <person name="Hyden B.L."/>
            <person name="Feng K."/>
            <person name="Yates T."/>
            <person name="Jawdy S."/>
            <person name="Smart L.B."/>
            <person name="Muchero W."/>
        </authorList>
    </citation>
    <scope>NUCLEOTIDE SEQUENCE</scope>
    <source>
        <tissue evidence="1">Shoot tip</tissue>
    </source>
</reference>
<gene>
    <name evidence="1" type="ORF">OIU85_019608</name>
</gene>
<proteinExistence type="predicted"/>
<accession>A0A9Q0UXN5</accession>
<dbReference type="Proteomes" id="UP001151529">
    <property type="component" value="Chromosome 5"/>
</dbReference>
<protein>
    <submittedName>
        <fullName evidence="1">Uncharacterized protein</fullName>
    </submittedName>
</protein>
<dbReference type="AlphaFoldDB" id="A0A9Q0UXN5"/>
<organism evidence="1 2">
    <name type="scientific">Salix viminalis</name>
    <name type="common">Common osier</name>
    <name type="synonym">Basket willow</name>
    <dbReference type="NCBI Taxonomy" id="40686"/>
    <lineage>
        <taxon>Eukaryota</taxon>
        <taxon>Viridiplantae</taxon>
        <taxon>Streptophyta</taxon>
        <taxon>Embryophyta</taxon>
        <taxon>Tracheophyta</taxon>
        <taxon>Spermatophyta</taxon>
        <taxon>Magnoliopsida</taxon>
        <taxon>eudicotyledons</taxon>
        <taxon>Gunneridae</taxon>
        <taxon>Pentapetalae</taxon>
        <taxon>rosids</taxon>
        <taxon>fabids</taxon>
        <taxon>Malpighiales</taxon>
        <taxon>Salicaceae</taxon>
        <taxon>Saliceae</taxon>
        <taxon>Salix</taxon>
    </lineage>
</organism>
<evidence type="ECO:0000313" key="2">
    <source>
        <dbReference type="Proteomes" id="UP001151529"/>
    </source>
</evidence>
<sequence length="75" mass="8025">MNPISLDENEGFSGDDEWDFKAAESEYGTGDGITKGDGRRVKNSEGATYTFGFSSEMLGAGDLSGVSQQTSQKVY</sequence>
<dbReference type="EMBL" id="JAPFFL010000003">
    <property type="protein sequence ID" value="KAJ6737560.1"/>
    <property type="molecule type" value="Genomic_DNA"/>
</dbReference>
<evidence type="ECO:0000313" key="1">
    <source>
        <dbReference type="EMBL" id="KAJ6737560.1"/>
    </source>
</evidence>
<keyword evidence="2" id="KW-1185">Reference proteome</keyword>